<gene>
    <name evidence="7" type="ORF">FAZ21_13790</name>
</gene>
<keyword evidence="4 6" id="KW-1133">Transmembrane helix</keyword>
<dbReference type="InterPro" id="IPR005538">
    <property type="entry name" value="LrgA/CidA"/>
</dbReference>
<dbReference type="Pfam" id="PF03788">
    <property type="entry name" value="LrgA"/>
    <property type="match status" value="1"/>
</dbReference>
<evidence type="ECO:0000256" key="3">
    <source>
        <dbReference type="ARBA" id="ARBA00022692"/>
    </source>
</evidence>
<evidence type="ECO:0000256" key="4">
    <source>
        <dbReference type="ARBA" id="ARBA00022989"/>
    </source>
</evidence>
<dbReference type="OrthoDB" id="385012at2"/>
<evidence type="ECO:0000313" key="7">
    <source>
        <dbReference type="EMBL" id="TJZ71033.1"/>
    </source>
</evidence>
<sequence>MLYGLTVICAFLLAGELLSRLAALPVPGAVLGMLLFTGWMLLRKDIEPRVARVGAGLLRYLPLLFVPAGVGLVELGPRLAHEGVAMIVVLVLSTAITLGVTALTLQWLLRRRARG</sequence>
<name>A0A4U0PRN4_9NEIS</name>
<accession>A0A4U0PRN4</accession>
<keyword evidence="5 6" id="KW-0472">Membrane</keyword>
<feature type="transmembrane region" description="Helical" evidence="6">
    <location>
        <begin position="85"/>
        <end position="109"/>
    </location>
</feature>
<evidence type="ECO:0000256" key="6">
    <source>
        <dbReference type="SAM" id="Phobius"/>
    </source>
</evidence>
<evidence type="ECO:0000256" key="5">
    <source>
        <dbReference type="ARBA" id="ARBA00023136"/>
    </source>
</evidence>
<dbReference type="PANTHER" id="PTHR33931:SF2">
    <property type="entry name" value="HOLIN-LIKE PROTEIN CIDA"/>
    <property type="match status" value="1"/>
</dbReference>
<reference evidence="7 8" key="1">
    <citation type="submission" date="2019-04" db="EMBL/GenBank/DDBJ databases">
        <title>Chitiniphilus eburnea sp. nov., a novel chitinolytic bacterium isolated from aquaculture sludge.</title>
        <authorList>
            <person name="Sheng M."/>
        </authorList>
    </citation>
    <scope>NUCLEOTIDE SEQUENCE [LARGE SCALE GENOMIC DNA]</scope>
    <source>
        <strain evidence="7 8">HX-2-15</strain>
    </source>
</reference>
<feature type="transmembrane region" description="Helical" evidence="6">
    <location>
        <begin position="24"/>
        <end position="42"/>
    </location>
</feature>
<evidence type="ECO:0000256" key="1">
    <source>
        <dbReference type="ARBA" id="ARBA00004651"/>
    </source>
</evidence>
<dbReference type="Proteomes" id="UP000310016">
    <property type="component" value="Unassembled WGS sequence"/>
</dbReference>
<dbReference type="GO" id="GO:0005886">
    <property type="term" value="C:plasma membrane"/>
    <property type="evidence" value="ECO:0007669"/>
    <property type="project" value="UniProtKB-SubCell"/>
</dbReference>
<dbReference type="PANTHER" id="PTHR33931">
    <property type="entry name" value="HOLIN-LIKE PROTEIN CIDA-RELATED"/>
    <property type="match status" value="1"/>
</dbReference>
<dbReference type="EMBL" id="SUMF01000017">
    <property type="protein sequence ID" value="TJZ71033.1"/>
    <property type="molecule type" value="Genomic_DNA"/>
</dbReference>
<protein>
    <submittedName>
        <fullName evidence="7">CidA/LrgA family protein</fullName>
    </submittedName>
</protein>
<comment type="subcellular location">
    <subcellularLocation>
        <location evidence="1">Cell membrane</location>
        <topology evidence="1">Multi-pass membrane protein</topology>
    </subcellularLocation>
</comment>
<dbReference type="AlphaFoldDB" id="A0A4U0PRN4"/>
<keyword evidence="2" id="KW-1003">Cell membrane</keyword>
<evidence type="ECO:0000313" key="8">
    <source>
        <dbReference type="Proteomes" id="UP000310016"/>
    </source>
</evidence>
<proteinExistence type="predicted"/>
<keyword evidence="3 6" id="KW-0812">Transmembrane</keyword>
<dbReference type="RefSeq" id="WP_136774022.1">
    <property type="nucleotide sequence ID" value="NZ_CP156074.1"/>
</dbReference>
<evidence type="ECO:0000256" key="2">
    <source>
        <dbReference type="ARBA" id="ARBA00022475"/>
    </source>
</evidence>
<comment type="caution">
    <text evidence="7">The sequence shown here is derived from an EMBL/GenBank/DDBJ whole genome shotgun (WGS) entry which is preliminary data.</text>
</comment>
<keyword evidence="8" id="KW-1185">Reference proteome</keyword>
<feature type="transmembrane region" description="Helical" evidence="6">
    <location>
        <begin position="54"/>
        <end position="73"/>
    </location>
</feature>
<organism evidence="7 8">
    <name type="scientific">Chitiniphilus eburneus</name>
    <dbReference type="NCBI Taxonomy" id="2571148"/>
    <lineage>
        <taxon>Bacteria</taxon>
        <taxon>Pseudomonadati</taxon>
        <taxon>Pseudomonadota</taxon>
        <taxon>Betaproteobacteria</taxon>
        <taxon>Neisseriales</taxon>
        <taxon>Chitinibacteraceae</taxon>
        <taxon>Chitiniphilus</taxon>
    </lineage>
</organism>